<gene>
    <name evidence="1" type="ORF">ACFOS1_17730</name>
</gene>
<organism evidence="1 2">
    <name type="scientific">Zunongwangia endophytica</name>
    <dbReference type="NCBI Taxonomy" id="1808945"/>
    <lineage>
        <taxon>Bacteria</taxon>
        <taxon>Pseudomonadati</taxon>
        <taxon>Bacteroidota</taxon>
        <taxon>Flavobacteriia</taxon>
        <taxon>Flavobacteriales</taxon>
        <taxon>Flavobacteriaceae</taxon>
        <taxon>Zunongwangia</taxon>
    </lineage>
</organism>
<sequence>MWLVGRIHTIDDTDFGNLTEDEKKNLEDMLGKISDIFKEEEEEEEDKIEASE</sequence>
<keyword evidence="2" id="KW-1185">Reference proteome</keyword>
<reference evidence="2" key="1">
    <citation type="journal article" date="2019" name="Int. J. Syst. Evol. Microbiol.">
        <title>The Global Catalogue of Microorganisms (GCM) 10K type strain sequencing project: providing services to taxonomists for standard genome sequencing and annotation.</title>
        <authorList>
            <consortium name="The Broad Institute Genomics Platform"/>
            <consortium name="The Broad Institute Genome Sequencing Center for Infectious Disease"/>
            <person name="Wu L."/>
            <person name="Ma J."/>
        </authorList>
    </citation>
    <scope>NUCLEOTIDE SEQUENCE [LARGE SCALE GENOMIC DNA]</scope>
    <source>
        <strain evidence="2">CECT 9128</strain>
    </source>
</reference>
<proteinExistence type="predicted"/>
<dbReference type="EMBL" id="JBHSAS010000021">
    <property type="protein sequence ID" value="MFC4029264.1"/>
    <property type="molecule type" value="Genomic_DNA"/>
</dbReference>
<name>A0ABV8HFZ5_9FLAO</name>
<accession>A0ABV8HFZ5</accession>
<evidence type="ECO:0000313" key="1">
    <source>
        <dbReference type="EMBL" id="MFC4029264.1"/>
    </source>
</evidence>
<protein>
    <submittedName>
        <fullName evidence="1">Uncharacterized protein</fullName>
    </submittedName>
</protein>
<dbReference type="RefSeq" id="WP_386270449.1">
    <property type="nucleotide sequence ID" value="NZ_JBHSAS010000021.1"/>
</dbReference>
<evidence type="ECO:0000313" key="2">
    <source>
        <dbReference type="Proteomes" id="UP001595793"/>
    </source>
</evidence>
<dbReference type="Proteomes" id="UP001595793">
    <property type="component" value="Unassembled WGS sequence"/>
</dbReference>
<comment type="caution">
    <text evidence="1">The sequence shown here is derived from an EMBL/GenBank/DDBJ whole genome shotgun (WGS) entry which is preliminary data.</text>
</comment>